<reference evidence="1 2" key="1">
    <citation type="journal article" date="2018" name="Nat. Ecol. Evol.">
        <title>Pezizomycetes genomes reveal the molecular basis of ectomycorrhizal truffle lifestyle.</title>
        <authorList>
            <person name="Murat C."/>
            <person name="Payen T."/>
            <person name="Noel B."/>
            <person name="Kuo A."/>
            <person name="Morin E."/>
            <person name="Chen J."/>
            <person name="Kohler A."/>
            <person name="Krizsan K."/>
            <person name="Balestrini R."/>
            <person name="Da Silva C."/>
            <person name="Montanini B."/>
            <person name="Hainaut M."/>
            <person name="Levati E."/>
            <person name="Barry K.W."/>
            <person name="Belfiori B."/>
            <person name="Cichocki N."/>
            <person name="Clum A."/>
            <person name="Dockter R.B."/>
            <person name="Fauchery L."/>
            <person name="Guy J."/>
            <person name="Iotti M."/>
            <person name="Le Tacon F."/>
            <person name="Lindquist E.A."/>
            <person name="Lipzen A."/>
            <person name="Malagnac F."/>
            <person name="Mello A."/>
            <person name="Molinier V."/>
            <person name="Miyauchi S."/>
            <person name="Poulain J."/>
            <person name="Riccioni C."/>
            <person name="Rubini A."/>
            <person name="Sitrit Y."/>
            <person name="Splivallo R."/>
            <person name="Traeger S."/>
            <person name="Wang M."/>
            <person name="Zifcakova L."/>
            <person name="Wipf D."/>
            <person name="Zambonelli A."/>
            <person name="Paolocci F."/>
            <person name="Nowrousian M."/>
            <person name="Ottonello S."/>
            <person name="Baldrian P."/>
            <person name="Spatafora J.W."/>
            <person name="Henrissat B."/>
            <person name="Nagy L.G."/>
            <person name="Aury J.M."/>
            <person name="Wincker P."/>
            <person name="Grigoriev I.V."/>
            <person name="Bonfante P."/>
            <person name="Martin F.M."/>
        </authorList>
    </citation>
    <scope>NUCLEOTIDE SEQUENCE [LARGE SCALE GENOMIC DNA]</scope>
    <source>
        <strain evidence="1 2">CCBAS932</strain>
    </source>
</reference>
<accession>A0A3N4KKC9</accession>
<dbReference type="AlphaFoldDB" id="A0A3N4KKC9"/>
<keyword evidence="2" id="KW-1185">Reference proteome</keyword>
<dbReference type="OrthoDB" id="10569422at2759"/>
<dbReference type="EMBL" id="ML119147">
    <property type="protein sequence ID" value="RPB09888.1"/>
    <property type="molecule type" value="Genomic_DNA"/>
</dbReference>
<gene>
    <name evidence="1" type="ORF">P167DRAFT_547647</name>
</gene>
<dbReference type="InParanoid" id="A0A3N4KKC9"/>
<sequence>MSQVQPDFEIELNRLDGTGQTCDIDCKRLQALQKHIRLHHLPETIEERRPQLQYLALVPGIGGHFLHRTDFSEFVHLFKERLRIQKLIAQGQETPVRNPRKRSCPKLTTDVAILSQRAWWRGCSVRRMGHITDGDMAVEHEVDAAVYQDMEDATYPEDGNTVNTEAEERVDGSKDNLDWLRNLTDDEALEAYEWFGHEYI</sequence>
<evidence type="ECO:0000313" key="2">
    <source>
        <dbReference type="Proteomes" id="UP000277580"/>
    </source>
</evidence>
<organism evidence="1 2">
    <name type="scientific">Morchella conica CCBAS932</name>
    <dbReference type="NCBI Taxonomy" id="1392247"/>
    <lineage>
        <taxon>Eukaryota</taxon>
        <taxon>Fungi</taxon>
        <taxon>Dikarya</taxon>
        <taxon>Ascomycota</taxon>
        <taxon>Pezizomycotina</taxon>
        <taxon>Pezizomycetes</taxon>
        <taxon>Pezizales</taxon>
        <taxon>Morchellaceae</taxon>
        <taxon>Morchella</taxon>
    </lineage>
</organism>
<dbReference type="Proteomes" id="UP000277580">
    <property type="component" value="Unassembled WGS sequence"/>
</dbReference>
<name>A0A3N4KKC9_9PEZI</name>
<evidence type="ECO:0000313" key="1">
    <source>
        <dbReference type="EMBL" id="RPB09888.1"/>
    </source>
</evidence>
<proteinExistence type="predicted"/>
<protein>
    <submittedName>
        <fullName evidence="1">Uncharacterized protein</fullName>
    </submittedName>
</protein>